<dbReference type="AlphaFoldDB" id="X5GXC0"/>
<evidence type="ECO:0000313" key="2">
    <source>
        <dbReference type="Proteomes" id="UP000023755"/>
    </source>
</evidence>
<dbReference type="KEGG" id="nhm:NHE_0774"/>
<dbReference type="HOGENOM" id="CLU_2410216_0_0_5"/>
<dbReference type="Pfam" id="PF06347">
    <property type="entry name" value="SH3_4"/>
    <property type="match status" value="1"/>
</dbReference>
<reference evidence="1 2" key="1">
    <citation type="submission" date="2014-03" db="EMBL/GenBank/DDBJ databases">
        <title>Sequencing and Comparison of Genomes and Transcriptome Profiles of Human Ehrlichiosis Agents.</title>
        <authorList>
            <person name="Lin M."/>
            <person name="Daugherty S.C."/>
            <person name="Nagaraj S."/>
            <person name="Cheng Z."/>
            <person name="Xiong Q."/>
            <person name="Lin F.-Y."/>
            <person name="Sengamalay N."/>
            <person name="Ott S."/>
            <person name="Godinez A."/>
            <person name="Tallon L.J."/>
            <person name="Sadzewicz L."/>
            <person name="Fraser C.M."/>
            <person name="Dunning Hotopp J.C."/>
            <person name="Rikihisa Y."/>
        </authorList>
    </citation>
    <scope>NUCLEOTIDE SEQUENCE [LARGE SCALE GENOMIC DNA]</scope>
    <source>
        <strain evidence="1 2">Oregon</strain>
    </source>
</reference>
<evidence type="ECO:0000313" key="1">
    <source>
        <dbReference type="EMBL" id="AHX11702.1"/>
    </source>
</evidence>
<dbReference type="Proteomes" id="UP000023755">
    <property type="component" value="Chromosome"/>
</dbReference>
<protein>
    <submittedName>
        <fullName evidence="1">Bacterial SH3 domain protein</fullName>
    </submittedName>
</protein>
<dbReference type="EMBL" id="CP007481">
    <property type="protein sequence ID" value="AHX11702.1"/>
    <property type="molecule type" value="Genomic_DNA"/>
</dbReference>
<dbReference type="InterPro" id="IPR010466">
    <property type="entry name" value="DUF1058"/>
</dbReference>
<name>X5GXC0_9RICK</name>
<proteinExistence type="predicted"/>
<keyword evidence="2" id="KW-1185">Reference proteome</keyword>
<organism evidence="1 2">
    <name type="scientific">Neorickettsia helminthoeca str. Oregon</name>
    <dbReference type="NCBI Taxonomy" id="1286528"/>
    <lineage>
        <taxon>Bacteria</taxon>
        <taxon>Pseudomonadati</taxon>
        <taxon>Pseudomonadota</taxon>
        <taxon>Alphaproteobacteria</taxon>
        <taxon>Rickettsiales</taxon>
        <taxon>Anaplasmataceae</taxon>
        <taxon>Neorickettsia</taxon>
    </lineage>
</organism>
<gene>
    <name evidence="1" type="ORF">NHE_0774</name>
</gene>
<sequence length="92" mass="10638">MDSFEDWTYVRDIEGDTGWINSSFISKRNYAVTSTVTVGYEERFMGKPKPKVTIEPGVFLLVKKCNGDLCRVVVKKERLLVSKRDLMWVNES</sequence>
<accession>X5GXC0</accession>